<evidence type="ECO:0000313" key="6">
    <source>
        <dbReference type="EMBL" id="SHH30858.1"/>
    </source>
</evidence>
<dbReference type="Gene3D" id="3.40.190.290">
    <property type="match status" value="1"/>
</dbReference>
<dbReference type="CDD" id="cd08422">
    <property type="entry name" value="PBP2_CrgA_like"/>
    <property type="match status" value="1"/>
</dbReference>
<dbReference type="GO" id="GO:0003700">
    <property type="term" value="F:DNA-binding transcription factor activity"/>
    <property type="evidence" value="ECO:0007669"/>
    <property type="project" value="InterPro"/>
</dbReference>
<dbReference type="FunFam" id="3.40.190.290:FF:000001">
    <property type="entry name" value="Transcriptional regulator, LysR family"/>
    <property type="match status" value="1"/>
</dbReference>
<proteinExistence type="inferred from homology"/>
<reference evidence="7" key="1">
    <citation type="submission" date="2016-11" db="EMBL/GenBank/DDBJ databases">
        <authorList>
            <person name="Varghese N."/>
            <person name="Submissions S."/>
        </authorList>
    </citation>
    <scope>NUCLEOTIDE SEQUENCE [LARGE SCALE GENOMIC DNA]</scope>
    <source>
        <strain evidence="7">DSM 16917</strain>
    </source>
</reference>
<dbReference type="Gene3D" id="1.10.10.10">
    <property type="entry name" value="Winged helix-like DNA-binding domain superfamily/Winged helix DNA-binding domain"/>
    <property type="match status" value="1"/>
</dbReference>
<comment type="similarity">
    <text evidence="1">Belongs to the LysR transcriptional regulatory family.</text>
</comment>
<sequence length="302" mass="33374">MKALQDLQLFSLTAQLGSLSAAARQLGITPAAASAGLKRLEAELGTSLLIRSTRQLRLTEAGERFLPQCRQGLETLTLAAQGLQNDQAQFGGVLQLSLPSGLGRLQVLPLLESLQRAHPQMTLRLQITDRLSDLYAQPVDVALRYGQPSDSELIALPVNTDNRRVLCASPEYLARHGQPDSLEALSDHRCLCFMLGDYHHDRWRFARAGSERTVKIQPYRYADDGDVVRRWACMGAGIAYKSELEIRADVQAGRLQRLELGWQGEPAPLYLICAGRHRLTPVVRQLHDSLVQALAPQRAGLS</sequence>
<feature type="domain" description="HTH lysR-type" evidence="5">
    <location>
        <begin position="1"/>
        <end position="59"/>
    </location>
</feature>
<dbReference type="InterPro" id="IPR036388">
    <property type="entry name" value="WH-like_DNA-bd_sf"/>
</dbReference>
<gene>
    <name evidence="6" type="ORF">SAMN02745129_1787</name>
</gene>
<evidence type="ECO:0000256" key="4">
    <source>
        <dbReference type="ARBA" id="ARBA00023163"/>
    </source>
</evidence>
<dbReference type="SUPFAM" id="SSF46785">
    <property type="entry name" value="Winged helix' DNA-binding domain"/>
    <property type="match status" value="1"/>
</dbReference>
<keyword evidence="4" id="KW-0804">Transcription</keyword>
<keyword evidence="2" id="KW-0805">Transcription regulation</keyword>
<dbReference type="PANTHER" id="PTHR30537:SF21">
    <property type="entry name" value="HTH-TYPE TRANSCRIPTIONAL REGULATOR SINR-RELATED"/>
    <property type="match status" value="1"/>
</dbReference>
<evidence type="ECO:0000256" key="3">
    <source>
        <dbReference type="ARBA" id="ARBA00023125"/>
    </source>
</evidence>
<dbReference type="EMBL" id="FQXG01000002">
    <property type="protein sequence ID" value="SHH30858.1"/>
    <property type="molecule type" value="Genomic_DNA"/>
</dbReference>
<protein>
    <submittedName>
        <fullName evidence="6">DNA-binding transcriptional regulator, LysR family</fullName>
    </submittedName>
</protein>
<dbReference type="Pfam" id="PF00126">
    <property type="entry name" value="HTH_1"/>
    <property type="match status" value="1"/>
</dbReference>
<dbReference type="FunFam" id="1.10.10.10:FF:000001">
    <property type="entry name" value="LysR family transcriptional regulator"/>
    <property type="match status" value="1"/>
</dbReference>
<dbReference type="Pfam" id="PF03466">
    <property type="entry name" value="LysR_substrate"/>
    <property type="match status" value="1"/>
</dbReference>
<dbReference type="PANTHER" id="PTHR30537">
    <property type="entry name" value="HTH-TYPE TRANSCRIPTIONAL REGULATOR"/>
    <property type="match status" value="1"/>
</dbReference>
<dbReference type="InterPro" id="IPR000847">
    <property type="entry name" value="LysR_HTH_N"/>
</dbReference>
<evidence type="ECO:0000313" key="7">
    <source>
        <dbReference type="Proteomes" id="UP000184268"/>
    </source>
</evidence>
<dbReference type="AlphaFoldDB" id="A0A1M5RXW0"/>
<keyword evidence="7" id="KW-1185">Reference proteome</keyword>
<dbReference type="SUPFAM" id="SSF53850">
    <property type="entry name" value="Periplasmic binding protein-like II"/>
    <property type="match status" value="1"/>
</dbReference>
<dbReference type="InterPro" id="IPR005119">
    <property type="entry name" value="LysR_subst-bd"/>
</dbReference>
<accession>A0A1M5RXW0</accession>
<keyword evidence="3 6" id="KW-0238">DNA-binding</keyword>
<evidence type="ECO:0000259" key="5">
    <source>
        <dbReference type="PROSITE" id="PS50931"/>
    </source>
</evidence>
<dbReference type="GO" id="GO:0043565">
    <property type="term" value="F:sequence-specific DNA binding"/>
    <property type="evidence" value="ECO:0007669"/>
    <property type="project" value="TreeGrafter"/>
</dbReference>
<evidence type="ECO:0000256" key="2">
    <source>
        <dbReference type="ARBA" id="ARBA00023015"/>
    </source>
</evidence>
<dbReference type="OrthoDB" id="9786526at2"/>
<dbReference type="InterPro" id="IPR058163">
    <property type="entry name" value="LysR-type_TF_proteobact-type"/>
</dbReference>
<dbReference type="InterPro" id="IPR036390">
    <property type="entry name" value="WH_DNA-bd_sf"/>
</dbReference>
<dbReference type="GO" id="GO:0006351">
    <property type="term" value="P:DNA-templated transcription"/>
    <property type="evidence" value="ECO:0007669"/>
    <property type="project" value="TreeGrafter"/>
</dbReference>
<evidence type="ECO:0000256" key="1">
    <source>
        <dbReference type="ARBA" id="ARBA00009437"/>
    </source>
</evidence>
<dbReference type="RefSeq" id="WP_067659220.1">
    <property type="nucleotide sequence ID" value="NZ_FQXG01000002.1"/>
</dbReference>
<dbReference type="STRING" id="299255.SAMN02745129_1787"/>
<dbReference type="Proteomes" id="UP000184268">
    <property type="component" value="Unassembled WGS sequence"/>
</dbReference>
<dbReference type="PROSITE" id="PS50931">
    <property type="entry name" value="HTH_LYSR"/>
    <property type="match status" value="1"/>
</dbReference>
<name>A0A1M5RXW0_9GAMM</name>
<organism evidence="6 7">
    <name type="scientific">Ferrimonas marina</name>
    <dbReference type="NCBI Taxonomy" id="299255"/>
    <lineage>
        <taxon>Bacteria</taxon>
        <taxon>Pseudomonadati</taxon>
        <taxon>Pseudomonadota</taxon>
        <taxon>Gammaproteobacteria</taxon>
        <taxon>Alteromonadales</taxon>
        <taxon>Ferrimonadaceae</taxon>
        <taxon>Ferrimonas</taxon>
    </lineage>
</organism>